<name>A0A9Q2FNR8_GLUJA</name>
<accession>A0A9Q2FNR8</accession>
<organism evidence="1 2">
    <name type="scientific">Gluconobacter japonicus</name>
    <dbReference type="NCBI Taxonomy" id="376620"/>
    <lineage>
        <taxon>Bacteria</taxon>
        <taxon>Pseudomonadati</taxon>
        <taxon>Pseudomonadota</taxon>
        <taxon>Alphaproteobacteria</taxon>
        <taxon>Acetobacterales</taxon>
        <taxon>Acetobacteraceae</taxon>
        <taxon>Gluconobacter</taxon>
    </lineage>
</organism>
<reference evidence="1" key="1">
    <citation type="submission" date="2020-04" db="EMBL/GenBank/DDBJ databases">
        <authorList>
            <person name="Sombolestani A."/>
        </authorList>
    </citation>
    <scope>NUCLEOTIDE SEQUENCE</scope>
    <source>
        <strain evidence="1">R71697</strain>
    </source>
</reference>
<proteinExistence type="predicted"/>
<dbReference type="Proteomes" id="UP000661006">
    <property type="component" value="Unassembled WGS sequence"/>
</dbReference>
<gene>
    <name evidence="1" type="ORF">HKD32_12940</name>
</gene>
<comment type="caution">
    <text evidence="1">The sequence shown here is derived from an EMBL/GenBank/DDBJ whole genome shotgun (WGS) entry which is preliminary data.</text>
</comment>
<protein>
    <submittedName>
        <fullName evidence="1">Uncharacterized protein</fullName>
    </submittedName>
</protein>
<sequence>MSILPETVSLSDGRCLALKEIDPADMLDLIEAAGSAVNGPAAATWLGYAEMICSVTAIDGVPVQMPATKEEIRELARRLGKTGVAALHPFFQQGQDEEEMVATAKN</sequence>
<dbReference type="AlphaFoldDB" id="A0A9Q2FNR8"/>
<dbReference type="RefSeq" id="WP_061930613.1">
    <property type="nucleotide sequence ID" value="NZ_JABCQN010000007.1"/>
</dbReference>
<evidence type="ECO:0000313" key="2">
    <source>
        <dbReference type="Proteomes" id="UP000661006"/>
    </source>
</evidence>
<evidence type="ECO:0000313" key="1">
    <source>
        <dbReference type="EMBL" id="MBF0871746.1"/>
    </source>
</evidence>
<dbReference type="EMBL" id="JABCQN010000007">
    <property type="protein sequence ID" value="MBF0871746.1"/>
    <property type="molecule type" value="Genomic_DNA"/>
</dbReference>
<reference evidence="1" key="2">
    <citation type="submission" date="2020-11" db="EMBL/GenBank/DDBJ databases">
        <title>Description of novel Gluconobacter species.</title>
        <authorList>
            <person name="Cleenwerck I."/>
            <person name="Cnockaert M."/>
            <person name="Borremans W."/>
            <person name="Wieme A.D."/>
            <person name="De Vuyst L."/>
            <person name="Vandamme P."/>
        </authorList>
    </citation>
    <scope>NUCLEOTIDE SEQUENCE</scope>
    <source>
        <strain evidence="1">R71697</strain>
    </source>
</reference>
<dbReference type="GeneID" id="81475607"/>